<protein>
    <submittedName>
        <fullName evidence="9">Multidrug resistance protein EbrA</fullName>
    </submittedName>
</protein>
<dbReference type="SUPFAM" id="SSF103481">
    <property type="entry name" value="Multidrug resistance efflux transporter EmrE"/>
    <property type="match status" value="1"/>
</dbReference>
<keyword evidence="4 7" id="KW-0812">Transmembrane</keyword>
<organism evidence="9 10">
    <name type="scientific">Sporomusa acidovorans (strain ATCC 49682 / DSM 3132 / Mol)</name>
    <dbReference type="NCBI Taxonomy" id="1123286"/>
    <lineage>
        <taxon>Bacteria</taxon>
        <taxon>Bacillati</taxon>
        <taxon>Bacillota</taxon>
        <taxon>Negativicutes</taxon>
        <taxon>Selenomonadales</taxon>
        <taxon>Sporomusaceae</taxon>
        <taxon>Sporomusa</taxon>
    </lineage>
</organism>
<keyword evidence="3" id="KW-1003">Cell membrane</keyword>
<dbReference type="PANTHER" id="PTHR30561">
    <property type="entry name" value="SMR FAMILY PROTON-DEPENDENT DRUG EFFLUX TRANSPORTER SUGE"/>
    <property type="match status" value="1"/>
</dbReference>
<reference evidence="9" key="1">
    <citation type="submission" date="2024-05" db="EMBL/GenBank/DDBJ databases">
        <title>Isolation and characterization of Sporomusa carbonis sp. nov., a carboxydotrophic hydrogenogen in the genus of Sporomusa isolated from a charcoal burning pile.</title>
        <authorList>
            <person name="Boeer T."/>
            <person name="Rosenbaum F."/>
            <person name="Eysell L."/>
            <person name="Mueller V."/>
            <person name="Daniel R."/>
            <person name="Poehlein A."/>
        </authorList>
    </citation>
    <scope>NUCLEOTIDE SEQUENCE [LARGE SCALE GENOMIC DNA]</scope>
    <source>
        <strain evidence="9">DSM 3132</strain>
    </source>
</reference>
<dbReference type="RefSeq" id="WP_093794195.1">
    <property type="nucleotide sequence ID" value="NZ_CP155571.1"/>
</dbReference>
<dbReference type="Gene3D" id="1.10.3730.20">
    <property type="match status" value="1"/>
</dbReference>
<keyword evidence="6 8" id="KW-0472">Membrane</keyword>
<gene>
    <name evidence="9" type="primary">ebrA</name>
    <name evidence="9" type="ORF">SPACI_006200</name>
</gene>
<feature type="transmembrane region" description="Helical" evidence="8">
    <location>
        <begin position="85"/>
        <end position="103"/>
    </location>
</feature>
<evidence type="ECO:0000256" key="3">
    <source>
        <dbReference type="ARBA" id="ARBA00022475"/>
    </source>
</evidence>
<dbReference type="InterPro" id="IPR037185">
    <property type="entry name" value="EmrE-like"/>
</dbReference>
<dbReference type="Pfam" id="PF00893">
    <property type="entry name" value="Multi_Drug_Res"/>
    <property type="match status" value="1"/>
</dbReference>
<keyword evidence="10" id="KW-1185">Reference proteome</keyword>
<evidence type="ECO:0000256" key="6">
    <source>
        <dbReference type="ARBA" id="ARBA00023136"/>
    </source>
</evidence>
<feature type="transmembrane region" description="Helical" evidence="8">
    <location>
        <begin position="58"/>
        <end position="79"/>
    </location>
</feature>
<dbReference type="PANTHER" id="PTHR30561:SF1">
    <property type="entry name" value="MULTIDRUG TRANSPORTER EMRE"/>
    <property type="match status" value="1"/>
</dbReference>
<sequence>MNGYVLLGIAITLELFATSMLKASAGFTKLIPSMAFIGGMSSSFYLMSQALTSIPLSIAYAIWSGVGTALTALIGVLIWKEHLTVFSGIGILLIIMGVIFLNLKGPAH</sequence>
<accession>A0ABZ3IXU7</accession>
<evidence type="ECO:0000313" key="10">
    <source>
        <dbReference type="Proteomes" id="UP000216052"/>
    </source>
</evidence>
<evidence type="ECO:0000256" key="4">
    <source>
        <dbReference type="ARBA" id="ARBA00022692"/>
    </source>
</evidence>
<dbReference type="Proteomes" id="UP000216052">
    <property type="component" value="Chromosome"/>
</dbReference>
<keyword evidence="5 8" id="KW-1133">Transmembrane helix</keyword>
<evidence type="ECO:0000256" key="7">
    <source>
        <dbReference type="RuleBase" id="RU003942"/>
    </source>
</evidence>
<name>A0ABZ3IXU7_SPOA4</name>
<comment type="similarity">
    <text evidence="7">Belongs to the drug/metabolite transporter (DMT) superfamily. Small multidrug resistance (SMR) (TC 2.A.7.1) family.</text>
</comment>
<evidence type="ECO:0000256" key="2">
    <source>
        <dbReference type="ARBA" id="ARBA00022448"/>
    </source>
</evidence>
<evidence type="ECO:0000256" key="8">
    <source>
        <dbReference type="SAM" id="Phobius"/>
    </source>
</evidence>
<dbReference type="InterPro" id="IPR045324">
    <property type="entry name" value="Small_multidrug_res"/>
</dbReference>
<dbReference type="InterPro" id="IPR000390">
    <property type="entry name" value="Small_drug/metabolite_transptr"/>
</dbReference>
<evidence type="ECO:0000256" key="1">
    <source>
        <dbReference type="ARBA" id="ARBA00004651"/>
    </source>
</evidence>
<proteinExistence type="inferred from homology"/>
<comment type="subcellular location">
    <subcellularLocation>
        <location evidence="1 7">Cell membrane</location>
        <topology evidence="1 7">Multi-pass membrane protein</topology>
    </subcellularLocation>
</comment>
<evidence type="ECO:0000313" key="9">
    <source>
        <dbReference type="EMBL" id="XFO70621.1"/>
    </source>
</evidence>
<evidence type="ECO:0000256" key="5">
    <source>
        <dbReference type="ARBA" id="ARBA00022989"/>
    </source>
</evidence>
<dbReference type="EMBL" id="CP155571">
    <property type="protein sequence ID" value="XFO70621.1"/>
    <property type="molecule type" value="Genomic_DNA"/>
</dbReference>
<keyword evidence="2" id="KW-0813">Transport</keyword>